<evidence type="ECO:0000256" key="1">
    <source>
        <dbReference type="ARBA" id="ARBA00004141"/>
    </source>
</evidence>
<dbReference type="GO" id="GO:0005794">
    <property type="term" value="C:Golgi apparatus"/>
    <property type="evidence" value="ECO:0007669"/>
    <property type="project" value="TreeGrafter"/>
</dbReference>
<feature type="compositionally biased region" description="Polar residues" evidence="5">
    <location>
        <begin position="70"/>
        <end position="87"/>
    </location>
</feature>
<comment type="caution">
    <text evidence="7">The sequence shown here is derived from an EMBL/GenBank/DDBJ whole genome shotgun (WGS) entry which is preliminary data.</text>
</comment>
<keyword evidence="2 6" id="KW-0812">Transmembrane</keyword>
<keyword evidence="4 6" id="KW-0472">Membrane</keyword>
<evidence type="ECO:0000256" key="2">
    <source>
        <dbReference type="ARBA" id="ARBA00022692"/>
    </source>
</evidence>
<dbReference type="Proteomes" id="UP000002748">
    <property type="component" value="Unassembled WGS sequence"/>
</dbReference>
<evidence type="ECO:0000313" key="7">
    <source>
        <dbReference type="EMBL" id="EJT53050.1"/>
    </source>
</evidence>
<protein>
    <submittedName>
        <fullName evidence="7">Uncharacterized protein</fullName>
    </submittedName>
</protein>
<feature type="compositionally biased region" description="Acidic residues" evidence="5">
    <location>
        <begin position="1"/>
        <end position="19"/>
    </location>
</feature>
<dbReference type="GO" id="GO:0005783">
    <property type="term" value="C:endoplasmic reticulum"/>
    <property type="evidence" value="ECO:0007669"/>
    <property type="project" value="TreeGrafter"/>
</dbReference>
<evidence type="ECO:0000256" key="4">
    <source>
        <dbReference type="ARBA" id="ARBA00023136"/>
    </source>
</evidence>
<dbReference type="GO" id="GO:0016020">
    <property type="term" value="C:membrane"/>
    <property type="evidence" value="ECO:0007669"/>
    <property type="project" value="UniProtKB-SubCell"/>
</dbReference>
<dbReference type="AlphaFoldDB" id="J8TZ28"/>
<evidence type="ECO:0000256" key="5">
    <source>
        <dbReference type="SAM" id="MobiDB-lite"/>
    </source>
</evidence>
<dbReference type="EMBL" id="ALBS01000009">
    <property type="protein sequence ID" value="EJT53050.1"/>
    <property type="molecule type" value="Genomic_DNA"/>
</dbReference>
<comment type="subcellular location">
    <subcellularLocation>
        <location evidence="1">Membrane</location>
        <topology evidence="1">Multi-pass membrane protein</topology>
    </subcellularLocation>
</comment>
<feature type="region of interest" description="Disordered" evidence="5">
    <location>
        <begin position="379"/>
        <end position="398"/>
    </location>
</feature>
<dbReference type="GO" id="GO:0006511">
    <property type="term" value="P:ubiquitin-dependent protein catabolic process"/>
    <property type="evidence" value="ECO:0007669"/>
    <property type="project" value="TreeGrafter"/>
</dbReference>
<gene>
    <name evidence="7" type="ORF">A1Q1_00057</name>
</gene>
<dbReference type="Pfam" id="PF10176">
    <property type="entry name" value="NEDD4_Bsd2"/>
    <property type="match status" value="1"/>
</dbReference>
<feature type="compositionally biased region" description="Basic and acidic residues" evidence="5">
    <location>
        <begin position="382"/>
        <end position="392"/>
    </location>
</feature>
<dbReference type="GO" id="GO:0030001">
    <property type="term" value="P:metal ion transport"/>
    <property type="evidence" value="ECO:0007669"/>
    <property type="project" value="InterPro"/>
</dbReference>
<dbReference type="HOGENOM" id="CLU_016313_1_0_1"/>
<evidence type="ECO:0000256" key="3">
    <source>
        <dbReference type="ARBA" id="ARBA00022989"/>
    </source>
</evidence>
<accession>J8TZ28</accession>
<name>J8TZ28_TRIAS</name>
<feature type="transmembrane region" description="Helical" evidence="6">
    <location>
        <begin position="215"/>
        <end position="237"/>
    </location>
</feature>
<feature type="region of interest" description="Disordered" evidence="5">
    <location>
        <begin position="459"/>
        <end position="478"/>
    </location>
</feature>
<dbReference type="VEuPathDB" id="FungiDB:A1Q1_00057"/>
<dbReference type="PANTHER" id="PTHR13396">
    <property type="entry name" value="NEDD4 FAMILY INTERACTING PROTEIN 1/2"/>
    <property type="match status" value="1"/>
</dbReference>
<dbReference type="GeneID" id="25983571"/>
<dbReference type="InterPro" id="IPR019325">
    <property type="entry name" value="NEDD4/Bsd2"/>
</dbReference>
<dbReference type="OrthoDB" id="10003116at2759"/>
<feature type="compositionally biased region" description="Pro residues" evidence="5">
    <location>
        <begin position="57"/>
        <end position="66"/>
    </location>
</feature>
<proteinExistence type="predicted"/>
<dbReference type="PANTHER" id="PTHR13396:SF5">
    <property type="entry name" value="NEDD4 FAMILY INTERACTING PROTEIN"/>
    <property type="match status" value="1"/>
</dbReference>
<dbReference type="RefSeq" id="XP_014184373.1">
    <property type="nucleotide sequence ID" value="XM_014328898.1"/>
</dbReference>
<keyword evidence="3 6" id="KW-1133">Transmembrane helix</keyword>
<dbReference type="GO" id="GO:0031398">
    <property type="term" value="P:positive regulation of protein ubiquitination"/>
    <property type="evidence" value="ECO:0007669"/>
    <property type="project" value="TreeGrafter"/>
</dbReference>
<sequence>MVPDPEEMDRAFDDDDDEEHDSHEGARLLGGPAQPQPTSSANSRMPGDYDFDRDYFLPPPGSPPPFEDYSATNPAPGNSNGIVPSSSDVRRPKPPRHFLGGILPLSFLPRQRGQDEHAHGPGVGGGQSGVFANLSARPDGQHGGEGEEGSEWANENELKDAPPSYQTALRDAVPPYWDTTVVLPSSTSPFGPLSSSISGDEILIDGMPAGNLFGFVWNLVVSAAFWLPGFLLTYVLHTTHAAKHGSRAGLGVTLLRYAFHLRSVAQELLKAGHFPGEMEVVDPATGKLAGDKQAEDMLKNFGSTIEFPQPWSPPAEWGGGNETYIIHSLEEAEHIVHKYNHTLLDVVGQSAPEVGRTNEWFSFMLMIIGCGRARLPSAPRAARTELEPHPADDDGDIPTRGQVGPTQLAYYTAAVTQALNGAREIQRGFFGMRGPRPPARGDTLFAGDDDEQDLLEAQGYGLEPMSQDSPSRRRGLWG</sequence>
<evidence type="ECO:0000256" key="6">
    <source>
        <dbReference type="SAM" id="Phobius"/>
    </source>
</evidence>
<feature type="region of interest" description="Disordered" evidence="5">
    <location>
        <begin position="1"/>
        <end position="158"/>
    </location>
</feature>
<reference evidence="7 8" key="1">
    <citation type="journal article" date="2012" name="Eukaryot. Cell">
        <title>Draft genome sequence of CBS 2479, the standard type strain of Trichosporon asahii.</title>
        <authorList>
            <person name="Yang R.Y."/>
            <person name="Li H.T."/>
            <person name="Zhu H."/>
            <person name="Zhou G.P."/>
            <person name="Wang M."/>
            <person name="Wang L."/>
        </authorList>
    </citation>
    <scope>NUCLEOTIDE SEQUENCE [LARGE SCALE GENOMIC DNA]</scope>
    <source>
        <strain evidence="8">ATCC 90039 / CBS 2479 / JCM 2466 / KCTC 7840 / NCYC 2677 / UAMH 7654</strain>
    </source>
</reference>
<evidence type="ECO:0000313" key="8">
    <source>
        <dbReference type="Proteomes" id="UP000002748"/>
    </source>
</evidence>
<organism evidence="7 8">
    <name type="scientific">Trichosporon asahii var. asahii (strain ATCC 90039 / CBS 2479 / JCM 2466 / KCTC 7840 / NBRC 103889/ NCYC 2677 / UAMH 7654)</name>
    <name type="common">Yeast</name>
    <dbReference type="NCBI Taxonomy" id="1186058"/>
    <lineage>
        <taxon>Eukaryota</taxon>
        <taxon>Fungi</taxon>
        <taxon>Dikarya</taxon>
        <taxon>Basidiomycota</taxon>
        <taxon>Agaricomycotina</taxon>
        <taxon>Tremellomycetes</taxon>
        <taxon>Trichosporonales</taxon>
        <taxon>Trichosporonaceae</taxon>
        <taxon>Trichosporon</taxon>
    </lineage>
</organism>
<dbReference type="KEGG" id="tasa:A1Q1_00057"/>
<dbReference type="GO" id="GO:0007034">
    <property type="term" value="P:vacuolar transport"/>
    <property type="evidence" value="ECO:0007669"/>
    <property type="project" value="InterPro"/>
</dbReference>
<dbReference type="GO" id="GO:0048471">
    <property type="term" value="C:perinuclear region of cytoplasm"/>
    <property type="evidence" value="ECO:0007669"/>
    <property type="project" value="TreeGrafter"/>
</dbReference>